<evidence type="ECO:0000259" key="7">
    <source>
        <dbReference type="PROSITE" id="PS50109"/>
    </source>
</evidence>
<dbReference type="InterPro" id="IPR029016">
    <property type="entry name" value="GAF-like_dom_sf"/>
</dbReference>
<keyword evidence="3 6" id="KW-0597">Phosphoprotein</keyword>
<keyword evidence="10" id="KW-1185">Reference proteome</keyword>
<dbReference type="Pfam" id="PF01590">
    <property type="entry name" value="GAF"/>
    <property type="match status" value="1"/>
</dbReference>
<dbReference type="PANTHER" id="PTHR43047">
    <property type="entry name" value="TWO-COMPONENT HISTIDINE PROTEIN KINASE"/>
    <property type="match status" value="1"/>
</dbReference>
<dbReference type="SUPFAM" id="SSF52172">
    <property type="entry name" value="CheY-like"/>
    <property type="match status" value="2"/>
</dbReference>
<dbReference type="SUPFAM" id="SSF55874">
    <property type="entry name" value="ATPase domain of HSP90 chaperone/DNA topoisomerase II/histidine kinase"/>
    <property type="match status" value="2"/>
</dbReference>
<evidence type="ECO:0000256" key="2">
    <source>
        <dbReference type="ARBA" id="ARBA00012438"/>
    </source>
</evidence>
<dbReference type="InterPro" id="IPR005467">
    <property type="entry name" value="His_kinase_dom"/>
</dbReference>
<sequence>MSLPLTYHGDDTENEESTFIYNYDWSTTSLGPMESWEPMIKNALHLCLQSAYPTTLYLGPELIMIFNKAFRQISKNLYKLGKSVNKNLSIPDYQRSQIKTVMTTGKGIFQKEQYAEGPRSGYKVEMYFDYTFSPIFKSDGTVHGIFNLLQEVTQKVLSVRRFKTLSEFGRWTSEIKSLDSACNIITKVLKDNNADVPYALIYFIKHKLNAGSESLIARLTATTFDEDSKKERHFPDYFPETREIIDLSKEVDNNHETYIELKRETTIHSFLKCDSWPIHLLIKKGHHVKVILKDGSQAVLLLTKIPLGGDQTLSAVLICGINRMRPLDEQYMEFLQLVANQMNTFLLHGKSIEEERERSKILADLNYQKIMFFQGISHELKTPLTLMLSPLEDVISEGSREAPIMSHLQTIRRNSRRLLKLINVLLQFSNIEANQLEANYIETDISEFTQELVSGFKNMAETLNLDFIIDIPNSSEFNHNMSDKIYLDHDMYETIVFNLCSNAIKHTWNGNIIIRLYLDNKDDKKMIVLEVSDTVGIPEVALPNIFQRFYRVESQNSRSHEGTGIGLALVKQLITRHGGDITVKSVVNKGTTFKCWFPIGCEHLPTNQIRINNVEKPINNCQELCINRQLYLEECSQWAKNNMPEAQFNRDQLSVDDDWSVGKVSTKEISSPSSTDNFAARKEHQILLIEDNDDMRNYLSVLLKEFDVINAHDGRDAIKILKKTDKLPDLILSDIMLPNMNGYELLDALRSNTKTQLIPVILLSAKADEYSKIKGLDKGAVDYLIKPFSAQELIIRIRANIEISLLRRKMILQRCKQEEITQLLLSISTELVSSSSIKETLHYIAEEIFHRLPCERIIIISNEQDEFKNNKILALFEDSTIPFVEISDTDRSESQIFTNSQEFLNNNSGITISLDVYCDDIRKNVSILSVKILLNNGFWGWIKIYRPSNSIWLDSEIEFLQQISNQISLAITYRSVLEQNNALEIQIKAAKIANNAKGQILSNTSHELRTPLGAIVGLLSSFEGTNLTVDQRDMINIMARASDDVLSIINNILDAAKLEAQKITLVNRTFDLLELFEDTIEKFGEKAGSKNIELIINYDVDKLPRYVKSDPERLKQVLFHLLSNSIKFTEEGEIILTISMLSREVIDENNMNPTNSQIIKKGVLLIELCDTGIGMDPEYIQHAWKSFSRGDMSITRRQDGTGLGLSICKSLIKINGGEINAESQLGKGSKFWFTWNIELLSSMSTISKFKTPLLSMQFNEQLIYTLPHEIRQKRILIIHPVEMMRNVILNYLKKVEKVDAFDTFDKAIRAAKAYKESHDKPAYDIVFIGVNDNAEEVVEAALELRGLEMNDNNLIIIFIVFPSNEGSKLVKRLIGKVGGSTFIIYTPITWKKLINQFMYMDKNNATYENNMNMHIDENILRRVRDYGFHKIGNMSQDIYEYIIGRDFKRKCTLGKDFNGKCILCVDNDSISLENTLQQVSKLGYSTFSATSGQEAVRLIDHEFNLLNNAYSDSSNLDMEQVNSCRISLILLECNLPIISGFDVSRAIRAMRPPISNIPIIILTNLLTEEIQNKCIELKINDFLGKPLKFEELEKVLTKWIGEN</sequence>
<dbReference type="Gene3D" id="3.30.565.10">
    <property type="entry name" value="Histidine kinase-like ATPase, C-terminal domain"/>
    <property type="match status" value="2"/>
</dbReference>
<evidence type="ECO:0000256" key="1">
    <source>
        <dbReference type="ARBA" id="ARBA00000085"/>
    </source>
</evidence>
<reference evidence="9 10" key="1">
    <citation type="submission" date="2018-06" db="EMBL/GenBank/DDBJ databases">
        <title>Comparative genomics reveals the genomic features of Rhizophagus irregularis, R. cerebriforme, R. diaphanum and Gigaspora rosea, and their symbiotic lifestyle signature.</title>
        <authorList>
            <person name="Morin E."/>
            <person name="San Clemente H."/>
            <person name="Chen E.C.H."/>
            <person name="De La Providencia I."/>
            <person name="Hainaut M."/>
            <person name="Kuo A."/>
            <person name="Kohler A."/>
            <person name="Murat C."/>
            <person name="Tang N."/>
            <person name="Roy S."/>
            <person name="Loubradou J."/>
            <person name="Henrissat B."/>
            <person name="Grigoriev I.V."/>
            <person name="Corradi N."/>
            <person name="Roux C."/>
            <person name="Martin F.M."/>
        </authorList>
    </citation>
    <scope>NUCLEOTIDE SEQUENCE [LARGE SCALE GENOMIC DNA]</scope>
    <source>
        <strain evidence="9 10">DAOM 194757</strain>
    </source>
</reference>
<dbReference type="InterPro" id="IPR004358">
    <property type="entry name" value="Sig_transdc_His_kin-like_C"/>
</dbReference>
<feature type="domain" description="Histidine kinase" evidence="7">
    <location>
        <begin position="375"/>
        <end position="601"/>
    </location>
</feature>
<dbReference type="OrthoDB" id="303614at2759"/>
<gene>
    <name evidence="9" type="ORF">C2G38_1348582</name>
</gene>
<comment type="catalytic activity">
    <reaction evidence="1">
        <text>ATP + protein L-histidine = ADP + protein N-phospho-L-histidine.</text>
        <dbReference type="EC" id="2.7.13.3"/>
    </reaction>
</comment>
<dbReference type="PANTHER" id="PTHR43047:SF71">
    <property type="entry name" value="HISTIDINE KINASE CONTAINING CHEY-HOMOLOGOUS RECEIVER DOMAIN-RELATED"/>
    <property type="match status" value="1"/>
</dbReference>
<dbReference type="CDD" id="cd17546">
    <property type="entry name" value="REC_hyHK_CKI1_RcsC-like"/>
    <property type="match status" value="1"/>
</dbReference>
<keyword evidence="4" id="KW-0808">Transferase</keyword>
<dbReference type="SUPFAM" id="SSF55781">
    <property type="entry name" value="GAF domain-like"/>
    <property type="match status" value="1"/>
</dbReference>
<dbReference type="CDD" id="cd00082">
    <property type="entry name" value="HisKA"/>
    <property type="match status" value="2"/>
</dbReference>
<organism evidence="9 10">
    <name type="scientific">Gigaspora rosea</name>
    <dbReference type="NCBI Taxonomy" id="44941"/>
    <lineage>
        <taxon>Eukaryota</taxon>
        <taxon>Fungi</taxon>
        <taxon>Fungi incertae sedis</taxon>
        <taxon>Mucoromycota</taxon>
        <taxon>Glomeromycotina</taxon>
        <taxon>Glomeromycetes</taxon>
        <taxon>Diversisporales</taxon>
        <taxon>Gigasporaceae</taxon>
        <taxon>Gigaspora</taxon>
    </lineage>
</organism>
<dbReference type="Gene3D" id="1.10.287.130">
    <property type="match status" value="2"/>
</dbReference>
<evidence type="ECO:0000313" key="10">
    <source>
        <dbReference type="Proteomes" id="UP000266673"/>
    </source>
</evidence>
<dbReference type="SUPFAM" id="SSF47384">
    <property type="entry name" value="Homodimeric domain of signal transducing histidine kinase"/>
    <property type="match status" value="2"/>
</dbReference>
<feature type="modified residue" description="4-aspartylphosphate" evidence="6">
    <location>
        <position position="734"/>
    </location>
</feature>
<name>A0A397W263_9GLOM</name>
<dbReference type="InterPro" id="IPR001789">
    <property type="entry name" value="Sig_transdc_resp-reg_receiver"/>
</dbReference>
<dbReference type="InterPro" id="IPR003594">
    <property type="entry name" value="HATPase_dom"/>
</dbReference>
<comment type="caution">
    <text evidence="6">Lacks conserved residue(s) required for the propagation of feature annotation.</text>
</comment>
<dbReference type="Gene3D" id="3.30.450.40">
    <property type="match status" value="1"/>
</dbReference>
<dbReference type="SMART" id="SM00448">
    <property type="entry name" value="REC"/>
    <property type="match status" value="2"/>
</dbReference>
<dbReference type="Pfam" id="PF00512">
    <property type="entry name" value="HisKA"/>
    <property type="match status" value="2"/>
</dbReference>
<dbReference type="PROSITE" id="PS50110">
    <property type="entry name" value="RESPONSE_REGULATORY"/>
    <property type="match status" value="2"/>
</dbReference>
<dbReference type="PRINTS" id="PR00344">
    <property type="entry name" value="BCTRLSENSOR"/>
</dbReference>
<dbReference type="Pfam" id="PF02518">
    <property type="entry name" value="HATPase_c"/>
    <property type="match status" value="2"/>
</dbReference>
<dbReference type="GO" id="GO:0000155">
    <property type="term" value="F:phosphorelay sensor kinase activity"/>
    <property type="evidence" value="ECO:0007669"/>
    <property type="project" value="InterPro"/>
</dbReference>
<dbReference type="STRING" id="44941.A0A397W263"/>
<dbReference type="Pfam" id="PF00072">
    <property type="entry name" value="Response_reg"/>
    <property type="match status" value="2"/>
</dbReference>
<keyword evidence="5" id="KW-0418">Kinase</keyword>
<evidence type="ECO:0000256" key="5">
    <source>
        <dbReference type="ARBA" id="ARBA00022777"/>
    </source>
</evidence>
<dbReference type="PROSITE" id="PS50109">
    <property type="entry name" value="HIS_KIN"/>
    <property type="match status" value="2"/>
</dbReference>
<dbReference type="InterPro" id="IPR003661">
    <property type="entry name" value="HisK_dim/P_dom"/>
</dbReference>
<dbReference type="EC" id="2.7.13.3" evidence="2"/>
<dbReference type="CDD" id="cd16922">
    <property type="entry name" value="HATPase_EvgS-ArcB-TorS-like"/>
    <property type="match status" value="1"/>
</dbReference>
<dbReference type="SMART" id="SM00387">
    <property type="entry name" value="HATPase_c"/>
    <property type="match status" value="2"/>
</dbReference>
<proteinExistence type="predicted"/>
<feature type="domain" description="Histidine kinase" evidence="7">
    <location>
        <begin position="1003"/>
        <end position="1239"/>
    </location>
</feature>
<dbReference type="Gene3D" id="3.40.50.2300">
    <property type="match status" value="2"/>
</dbReference>
<dbReference type="InterPro" id="IPR011006">
    <property type="entry name" value="CheY-like_superfamily"/>
</dbReference>
<feature type="domain" description="Response regulatory" evidence="8">
    <location>
        <begin position="1461"/>
        <end position="1600"/>
    </location>
</feature>
<accession>A0A397W263</accession>
<dbReference type="InterPro" id="IPR036097">
    <property type="entry name" value="HisK_dim/P_sf"/>
</dbReference>
<evidence type="ECO:0000313" key="9">
    <source>
        <dbReference type="EMBL" id="RIB28824.1"/>
    </source>
</evidence>
<dbReference type="Gene3D" id="3.30.450.20">
    <property type="entry name" value="PAS domain"/>
    <property type="match status" value="1"/>
</dbReference>
<dbReference type="SMART" id="SM00388">
    <property type="entry name" value="HisKA"/>
    <property type="match status" value="2"/>
</dbReference>
<evidence type="ECO:0000256" key="3">
    <source>
        <dbReference type="ARBA" id="ARBA00022553"/>
    </source>
</evidence>
<dbReference type="Proteomes" id="UP000266673">
    <property type="component" value="Unassembled WGS sequence"/>
</dbReference>
<feature type="domain" description="Response regulatory" evidence="8">
    <location>
        <begin position="685"/>
        <end position="801"/>
    </location>
</feature>
<comment type="caution">
    <text evidence="9">The sequence shown here is derived from an EMBL/GenBank/DDBJ whole genome shotgun (WGS) entry which is preliminary data.</text>
</comment>
<evidence type="ECO:0000256" key="6">
    <source>
        <dbReference type="PROSITE-ProRule" id="PRU00169"/>
    </source>
</evidence>
<protein>
    <recommendedName>
        <fullName evidence="2">histidine kinase</fullName>
        <ecNumber evidence="2">2.7.13.3</ecNumber>
    </recommendedName>
</protein>
<dbReference type="InterPro" id="IPR003018">
    <property type="entry name" value="GAF"/>
</dbReference>
<evidence type="ECO:0000256" key="4">
    <source>
        <dbReference type="ARBA" id="ARBA00022679"/>
    </source>
</evidence>
<dbReference type="GO" id="GO:0005886">
    <property type="term" value="C:plasma membrane"/>
    <property type="evidence" value="ECO:0007669"/>
    <property type="project" value="TreeGrafter"/>
</dbReference>
<evidence type="ECO:0000259" key="8">
    <source>
        <dbReference type="PROSITE" id="PS50110"/>
    </source>
</evidence>
<dbReference type="InterPro" id="IPR036890">
    <property type="entry name" value="HATPase_C_sf"/>
</dbReference>
<dbReference type="GO" id="GO:0009927">
    <property type="term" value="F:histidine phosphotransfer kinase activity"/>
    <property type="evidence" value="ECO:0007669"/>
    <property type="project" value="TreeGrafter"/>
</dbReference>
<dbReference type="EMBL" id="QKWP01000054">
    <property type="protein sequence ID" value="RIB28824.1"/>
    <property type="molecule type" value="Genomic_DNA"/>
</dbReference>